<evidence type="ECO:0000256" key="6">
    <source>
        <dbReference type="SAM" id="MobiDB-lite"/>
    </source>
</evidence>
<dbReference type="Gene3D" id="4.10.1000.10">
    <property type="entry name" value="Zinc finger, CCCH-type"/>
    <property type="match status" value="2"/>
</dbReference>
<feature type="compositionally biased region" description="Polar residues" evidence="6">
    <location>
        <begin position="175"/>
        <end position="191"/>
    </location>
</feature>
<feature type="region of interest" description="Disordered" evidence="6">
    <location>
        <begin position="175"/>
        <end position="197"/>
    </location>
</feature>
<evidence type="ECO:0000256" key="3">
    <source>
        <dbReference type="ARBA" id="ARBA00022771"/>
    </source>
</evidence>
<dbReference type="AlphaFoldDB" id="A0A6A5VND0"/>
<evidence type="ECO:0000313" key="8">
    <source>
        <dbReference type="EMBL" id="KAF1978208.1"/>
    </source>
</evidence>
<feature type="domain" description="C3H1-type" evidence="7">
    <location>
        <begin position="205"/>
        <end position="232"/>
    </location>
</feature>
<dbReference type="PANTHER" id="PTHR12547:SF63">
    <property type="entry name" value="ZINC FINGER CCCH DOMAIN-CONTAINING PROTEIN 37"/>
    <property type="match status" value="1"/>
</dbReference>
<dbReference type="PROSITE" id="PS50103">
    <property type="entry name" value="ZF_C3H1"/>
    <property type="match status" value="2"/>
</dbReference>
<feature type="zinc finger region" description="C3H1-type" evidence="5">
    <location>
        <begin position="252"/>
        <end position="279"/>
    </location>
</feature>
<evidence type="ECO:0000259" key="7">
    <source>
        <dbReference type="PROSITE" id="PS50103"/>
    </source>
</evidence>
<accession>A0A6A5VND0</accession>
<evidence type="ECO:0000313" key="9">
    <source>
        <dbReference type="Proteomes" id="UP000800036"/>
    </source>
</evidence>
<reference evidence="8" key="1">
    <citation type="journal article" date="2020" name="Stud. Mycol.">
        <title>101 Dothideomycetes genomes: a test case for predicting lifestyles and emergence of pathogens.</title>
        <authorList>
            <person name="Haridas S."/>
            <person name="Albert R."/>
            <person name="Binder M."/>
            <person name="Bloem J."/>
            <person name="Labutti K."/>
            <person name="Salamov A."/>
            <person name="Andreopoulos B."/>
            <person name="Baker S."/>
            <person name="Barry K."/>
            <person name="Bills G."/>
            <person name="Bluhm B."/>
            <person name="Cannon C."/>
            <person name="Castanera R."/>
            <person name="Culley D."/>
            <person name="Daum C."/>
            <person name="Ezra D."/>
            <person name="Gonzalez J."/>
            <person name="Henrissat B."/>
            <person name="Kuo A."/>
            <person name="Liang C."/>
            <person name="Lipzen A."/>
            <person name="Lutzoni F."/>
            <person name="Magnuson J."/>
            <person name="Mondo S."/>
            <person name="Nolan M."/>
            <person name="Ohm R."/>
            <person name="Pangilinan J."/>
            <person name="Park H.-J."/>
            <person name="Ramirez L."/>
            <person name="Alfaro M."/>
            <person name="Sun H."/>
            <person name="Tritt A."/>
            <person name="Yoshinaga Y."/>
            <person name="Zwiers L.-H."/>
            <person name="Turgeon B."/>
            <person name="Goodwin S."/>
            <person name="Spatafora J."/>
            <person name="Crous P."/>
            <person name="Grigoriev I."/>
        </authorList>
    </citation>
    <scope>NUCLEOTIDE SEQUENCE</scope>
    <source>
        <strain evidence="8">CBS 107.79</strain>
    </source>
</reference>
<keyword evidence="1 5" id="KW-0479">Metal-binding</keyword>
<evidence type="ECO:0000256" key="2">
    <source>
        <dbReference type="ARBA" id="ARBA00022737"/>
    </source>
</evidence>
<dbReference type="SUPFAM" id="SSF90229">
    <property type="entry name" value="CCCH zinc finger"/>
    <property type="match status" value="1"/>
</dbReference>
<protein>
    <recommendedName>
        <fullName evidence="7">C3H1-type domain-containing protein</fullName>
    </recommendedName>
</protein>
<dbReference type="OrthoDB" id="1431934at2759"/>
<dbReference type="InterPro" id="IPR045877">
    <property type="entry name" value="ZFP36-like"/>
</dbReference>
<keyword evidence="2" id="KW-0677">Repeat</keyword>
<evidence type="ECO:0000256" key="1">
    <source>
        <dbReference type="ARBA" id="ARBA00022723"/>
    </source>
</evidence>
<dbReference type="Pfam" id="PF00642">
    <property type="entry name" value="zf-CCCH"/>
    <property type="match status" value="2"/>
</dbReference>
<dbReference type="Pfam" id="PF14608">
    <property type="entry name" value="zf-CCCH_2"/>
    <property type="match status" value="1"/>
</dbReference>
<proteinExistence type="predicted"/>
<feature type="zinc finger region" description="C3H1-type" evidence="5">
    <location>
        <begin position="205"/>
        <end position="232"/>
    </location>
</feature>
<dbReference type="EMBL" id="ML976661">
    <property type="protein sequence ID" value="KAF1978208.1"/>
    <property type="molecule type" value="Genomic_DNA"/>
</dbReference>
<feature type="domain" description="C3H1-type" evidence="7">
    <location>
        <begin position="252"/>
        <end position="279"/>
    </location>
</feature>
<dbReference type="GO" id="GO:0008270">
    <property type="term" value="F:zinc ion binding"/>
    <property type="evidence" value="ECO:0007669"/>
    <property type="project" value="UniProtKB-KW"/>
</dbReference>
<evidence type="ECO:0000256" key="5">
    <source>
        <dbReference type="PROSITE-ProRule" id="PRU00723"/>
    </source>
</evidence>
<gene>
    <name evidence="8" type="ORF">BU23DRAFT_564463</name>
</gene>
<keyword evidence="3 5" id="KW-0863">Zinc-finger</keyword>
<keyword evidence="4 5" id="KW-0862">Zinc</keyword>
<evidence type="ECO:0000256" key="4">
    <source>
        <dbReference type="ARBA" id="ARBA00022833"/>
    </source>
</evidence>
<dbReference type="SMART" id="SM00356">
    <property type="entry name" value="ZnF_C3H1"/>
    <property type="match status" value="3"/>
</dbReference>
<keyword evidence="9" id="KW-1185">Reference proteome</keyword>
<dbReference type="InterPro" id="IPR036855">
    <property type="entry name" value="Znf_CCCH_sf"/>
</dbReference>
<dbReference type="InterPro" id="IPR000571">
    <property type="entry name" value="Znf_CCCH"/>
</dbReference>
<sequence>MPSASTRRVLAQIAKAKANAAAACDIKNVDVAGPYPQAHQEKPISVKNSDGDTVVSYVNAKGDTVFSTENQDLINFCALPFGPWNSEVWWGSRPDVGFGGQKTRKSLAQAFEWSVDSWEWEADSPYNAANSKSAYHKVWLMAQGLAKGPKMYAGFTVPLVLLKDDVDTSFQTETTKQFGKDTVSPSHNPTKPTDPAVLEEWKRQRFGSTECAYWAKGQCKNGAECKFLRPAEKARTTSTSSSSSQEEYKRRRYGVTECAFWAKGQCKNGDNCKFLHSAAKAPKSNAANDNVYWFWRQGRCTKGDACAYDHFE</sequence>
<name>A0A6A5VND0_9PLEO</name>
<dbReference type="Proteomes" id="UP000800036">
    <property type="component" value="Unassembled WGS sequence"/>
</dbReference>
<organism evidence="8 9">
    <name type="scientific">Bimuria novae-zelandiae CBS 107.79</name>
    <dbReference type="NCBI Taxonomy" id="1447943"/>
    <lineage>
        <taxon>Eukaryota</taxon>
        <taxon>Fungi</taxon>
        <taxon>Dikarya</taxon>
        <taxon>Ascomycota</taxon>
        <taxon>Pezizomycotina</taxon>
        <taxon>Dothideomycetes</taxon>
        <taxon>Pleosporomycetidae</taxon>
        <taxon>Pleosporales</taxon>
        <taxon>Massarineae</taxon>
        <taxon>Didymosphaeriaceae</taxon>
        <taxon>Bimuria</taxon>
    </lineage>
</organism>
<dbReference type="GO" id="GO:0003729">
    <property type="term" value="F:mRNA binding"/>
    <property type="evidence" value="ECO:0007669"/>
    <property type="project" value="InterPro"/>
</dbReference>
<dbReference type="PANTHER" id="PTHR12547">
    <property type="entry name" value="CCCH ZINC FINGER/TIS11-RELATED"/>
    <property type="match status" value="1"/>
</dbReference>